<dbReference type="InterPro" id="IPR055414">
    <property type="entry name" value="LRR_R13L4/SHOC2-like"/>
</dbReference>
<comment type="caution">
    <text evidence="5">The sequence shown here is derived from an EMBL/GenBank/DDBJ whole genome shotgun (WGS) entry which is preliminary data.</text>
</comment>
<proteinExistence type="predicted"/>
<dbReference type="InterPro" id="IPR032675">
    <property type="entry name" value="LRR_dom_sf"/>
</dbReference>
<feature type="region of interest" description="Disordered" evidence="3">
    <location>
        <begin position="1"/>
        <end position="20"/>
    </location>
</feature>
<dbReference type="PROSITE" id="PS51450">
    <property type="entry name" value="LRR"/>
    <property type="match status" value="3"/>
</dbReference>
<dbReference type="Pfam" id="PF13855">
    <property type="entry name" value="LRR_8"/>
    <property type="match status" value="2"/>
</dbReference>
<dbReference type="SMART" id="SM00369">
    <property type="entry name" value="LRR_TYP"/>
    <property type="match status" value="13"/>
</dbReference>
<evidence type="ECO:0000313" key="5">
    <source>
        <dbReference type="EMBL" id="CAL5141344.1"/>
    </source>
</evidence>
<keyword evidence="2" id="KW-0677">Repeat</keyword>
<evidence type="ECO:0000256" key="1">
    <source>
        <dbReference type="ARBA" id="ARBA00022614"/>
    </source>
</evidence>
<protein>
    <recommendedName>
        <fullName evidence="4">Disease resistance R13L4/SHOC-2-like LRR domain-containing protein</fullName>
    </recommendedName>
</protein>
<feature type="compositionally biased region" description="Polar residues" evidence="3">
    <location>
        <begin position="11"/>
        <end position="20"/>
    </location>
</feature>
<dbReference type="FunFam" id="3.80.10.10:FF:001164">
    <property type="entry name" value="GH01279p"/>
    <property type="match status" value="1"/>
</dbReference>
<evidence type="ECO:0000256" key="2">
    <source>
        <dbReference type="ARBA" id="ARBA00022737"/>
    </source>
</evidence>
<dbReference type="PANTHER" id="PTHR48051">
    <property type="match status" value="1"/>
</dbReference>
<gene>
    <name evidence="5" type="ORF">CDAUBV1_LOCUS16597</name>
</gene>
<dbReference type="GO" id="GO:0005737">
    <property type="term" value="C:cytoplasm"/>
    <property type="evidence" value="ECO:0007669"/>
    <property type="project" value="TreeGrafter"/>
</dbReference>
<dbReference type="Gene3D" id="3.80.10.10">
    <property type="entry name" value="Ribonuclease Inhibitor"/>
    <property type="match status" value="3"/>
</dbReference>
<dbReference type="SMART" id="SM00365">
    <property type="entry name" value="LRR_SD22"/>
    <property type="match status" value="3"/>
</dbReference>
<dbReference type="PANTHER" id="PTHR48051:SF1">
    <property type="entry name" value="RAS SUPPRESSOR PROTEIN 1"/>
    <property type="match status" value="1"/>
</dbReference>
<feature type="compositionally biased region" description="Basic and acidic residues" evidence="3">
    <location>
        <begin position="71"/>
        <end position="90"/>
    </location>
</feature>
<dbReference type="Pfam" id="PF23598">
    <property type="entry name" value="LRR_14"/>
    <property type="match status" value="1"/>
</dbReference>
<feature type="region of interest" description="Disordered" evidence="3">
    <location>
        <begin position="58"/>
        <end position="95"/>
    </location>
</feature>
<name>A0AAV2TV67_CALDB</name>
<dbReference type="SMART" id="SM00364">
    <property type="entry name" value="LRR_BAC"/>
    <property type="match status" value="10"/>
</dbReference>
<dbReference type="AlphaFoldDB" id="A0AAV2TV67"/>
<dbReference type="Pfam" id="PF00560">
    <property type="entry name" value="LRR_1"/>
    <property type="match status" value="2"/>
</dbReference>
<feature type="domain" description="Disease resistance R13L4/SHOC-2-like LRR" evidence="4">
    <location>
        <begin position="486"/>
        <end position="580"/>
    </location>
</feature>
<evidence type="ECO:0000256" key="3">
    <source>
        <dbReference type="SAM" id="MobiDB-lite"/>
    </source>
</evidence>
<accession>A0AAV2TV67</accession>
<dbReference type="InterPro" id="IPR050216">
    <property type="entry name" value="LRR_domain-containing"/>
</dbReference>
<dbReference type="SUPFAM" id="SSF52058">
    <property type="entry name" value="L domain-like"/>
    <property type="match status" value="2"/>
</dbReference>
<dbReference type="InterPro" id="IPR001611">
    <property type="entry name" value="Leu-rich_rpt"/>
</dbReference>
<reference evidence="5" key="1">
    <citation type="submission" date="2024-06" db="EMBL/GenBank/DDBJ databases">
        <authorList>
            <person name="Liu X."/>
            <person name="Lenzi L."/>
            <person name="Haldenby T S."/>
            <person name="Uol C."/>
        </authorList>
    </citation>
    <scope>NUCLEOTIDE SEQUENCE</scope>
</reference>
<sequence>MITGLAMASPKRSSSCAERSNQKAGCERDLAIITHDLPNDLVLDEDCLGTSAPAGVALDTSNSSLDDDGDSVSRESGTHLSTEHKPEGPHKGHFSPDIFLEPIKNCDKAFKPIHGLVASSNLIRSPGSSFNSTADGPRKTVHLHDGKKFKANCRSSLKRQKPPDVSKELAQCRELRSQSLDLSNKGLNQIPGSAFKDLSFITKLFLYDNKLASLPSTIGHLSSLQLLLLQQNMLTTSGLPAEMSKLNKLEQLDLRHNRLENVLPPHICRLPNLQHLLLNFNKLTSLEGITNLKNLSVLVVSRNSIRQELPASIGDLTRLTTLDLSFNHITSLPDSIGNCTAMRDLNLQHNQLTRLPDTIGNLVNLIRLALKYNHLNELPASLSNCTKLDEFNVENNHLSSLPDGLLLHLPSLKTITLSRNGFETFPSGGPDQFKTCYSLCIDHNRITGIPQSMFSQAAKLTTLNLCDNGIDSLLPEDLCHWRSVVELDLGSNHLVTLPSEIRELHSLEVLRLNFNQLEILPDELNMLSKLRILTLDSNHLCRLPDNLSDMVSLQELNVVCNRLTTFPKTMGSLPKLKVIKAGENDIREVPPELGNLPVLQDLYLNDNPNLNSLPAELSLCKTLKILTLENCPLCDLPPPIVDGGSAMIIYFLQQVLQLRRQQTAL</sequence>
<keyword evidence="1" id="KW-0433">Leucine-rich repeat</keyword>
<dbReference type="Proteomes" id="UP001497525">
    <property type="component" value="Unassembled WGS sequence"/>
</dbReference>
<evidence type="ECO:0000259" key="4">
    <source>
        <dbReference type="Pfam" id="PF23598"/>
    </source>
</evidence>
<dbReference type="EMBL" id="CAXLJL010000856">
    <property type="protein sequence ID" value="CAL5141344.1"/>
    <property type="molecule type" value="Genomic_DNA"/>
</dbReference>
<dbReference type="InterPro" id="IPR003591">
    <property type="entry name" value="Leu-rich_rpt_typical-subtyp"/>
</dbReference>
<organism evidence="5 6">
    <name type="scientific">Calicophoron daubneyi</name>
    <name type="common">Rumen fluke</name>
    <name type="synonym">Paramphistomum daubneyi</name>
    <dbReference type="NCBI Taxonomy" id="300641"/>
    <lineage>
        <taxon>Eukaryota</taxon>
        <taxon>Metazoa</taxon>
        <taxon>Spiralia</taxon>
        <taxon>Lophotrochozoa</taxon>
        <taxon>Platyhelminthes</taxon>
        <taxon>Trematoda</taxon>
        <taxon>Digenea</taxon>
        <taxon>Plagiorchiida</taxon>
        <taxon>Pronocephalata</taxon>
        <taxon>Paramphistomoidea</taxon>
        <taxon>Paramphistomidae</taxon>
        <taxon>Calicophoron</taxon>
    </lineage>
</organism>
<evidence type="ECO:0000313" key="6">
    <source>
        <dbReference type="Proteomes" id="UP001497525"/>
    </source>
</evidence>